<dbReference type="Gene3D" id="3.40.50.720">
    <property type="entry name" value="NAD(P)-binding Rossmann-like Domain"/>
    <property type="match status" value="1"/>
</dbReference>
<dbReference type="InterPro" id="IPR050700">
    <property type="entry name" value="YIM1/Zinc_Alcohol_DH_Fams"/>
</dbReference>
<dbReference type="Pfam" id="PF08240">
    <property type="entry name" value="ADH_N"/>
    <property type="match status" value="1"/>
</dbReference>
<dbReference type="PANTHER" id="PTHR11695">
    <property type="entry name" value="ALCOHOL DEHYDROGENASE RELATED"/>
    <property type="match status" value="1"/>
</dbReference>
<dbReference type="InterPro" id="IPR020843">
    <property type="entry name" value="ER"/>
</dbReference>
<dbReference type="InterPro" id="IPR036291">
    <property type="entry name" value="NAD(P)-bd_dom_sf"/>
</dbReference>
<feature type="domain" description="Enoyl reductase (ER)" evidence="1">
    <location>
        <begin position="13"/>
        <end position="308"/>
    </location>
</feature>
<evidence type="ECO:0000259" key="1">
    <source>
        <dbReference type="SMART" id="SM00829"/>
    </source>
</evidence>
<organism evidence="2 3">
    <name type="scientific">Herbaspirillum hiltneri N3</name>
    <dbReference type="NCBI Taxonomy" id="1262470"/>
    <lineage>
        <taxon>Bacteria</taxon>
        <taxon>Pseudomonadati</taxon>
        <taxon>Pseudomonadota</taxon>
        <taxon>Betaproteobacteria</taxon>
        <taxon>Burkholderiales</taxon>
        <taxon>Oxalobacteraceae</taxon>
        <taxon>Herbaspirillum</taxon>
    </lineage>
</organism>
<dbReference type="Proteomes" id="UP000063429">
    <property type="component" value="Chromosome"/>
</dbReference>
<dbReference type="EMBL" id="CP011409">
    <property type="protein sequence ID" value="AKZ62126.1"/>
    <property type="molecule type" value="Genomic_DNA"/>
</dbReference>
<dbReference type="PANTHER" id="PTHR11695:SF294">
    <property type="entry name" value="RETICULON-4-INTERACTING PROTEIN 1, MITOCHONDRIAL"/>
    <property type="match status" value="1"/>
</dbReference>
<gene>
    <name evidence="2" type="ORF">F506_05100</name>
</gene>
<dbReference type="CDD" id="cd05289">
    <property type="entry name" value="MDR_like_2"/>
    <property type="match status" value="1"/>
</dbReference>
<accession>A0ABM5UXZ1</accession>
<dbReference type="SUPFAM" id="SSF51735">
    <property type="entry name" value="NAD(P)-binding Rossmann-fold domains"/>
    <property type="match status" value="1"/>
</dbReference>
<dbReference type="InterPro" id="IPR011032">
    <property type="entry name" value="GroES-like_sf"/>
</dbReference>
<evidence type="ECO:0000313" key="3">
    <source>
        <dbReference type="Proteomes" id="UP000063429"/>
    </source>
</evidence>
<dbReference type="Gene3D" id="3.90.180.10">
    <property type="entry name" value="Medium-chain alcohol dehydrogenases, catalytic domain"/>
    <property type="match status" value="1"/>
</dbReference>
<reference evidence="3" key="1">
    <citation type="journal article" date="2015" name="Genome Announc.">
        <title>Complete Genome Sequence of Herbaspirillum hiltneri N3 (DSM 17495), Isolated from Surface-Sterilized Wheat Roots.</title>
        <authorList>
            <person name="Guizelini D."/>
            <person name="Saizaki P.M."/>
            <person name="Coimbra N.A."/>
            <person name="Weiss V.A."/>
            <person name="Faoro H."/>
            <person name="Sfeir M.Z."/>
            <person name="Baura V.A."/>
            <person name="Monteiro R.A."/>
            <person name="Chubatsu L.S."/>
            <person name="Souza E.M."/>
            <person name="Cruz L.M."/>
            <person name="Pedrosa F.O."/>
            <person name="Raittz R.T."/>
            <person name="Marchaukoski J.N."/>
            <person name="Steffens M.B."/>
        </authorList>
    </citation>
    <scope>NUCLEOTIDE SEQUENCE [LARGE SCALE GENOMIC DNA]</scope>
    <source>
        <strain evidence="3">N3</strain>
    </source>
</reference>
<protein>
    <submittedName>
        <fullName evidence="2">Alcohol dehydrogenase</fullName>
    </submittedName>
</protein>
<evidence type="ECO:0000313" key="2">
    <source>
        <dbReference type="EMBL" id="AKZ62126.1"/>
    </source>
</evidence>
<dbReference type="SMART" id="SM00829">
    <property type="entry name" value="PKS_ER"/>
    <property type="match status" value="1"/>
</dbReference>
<dbReference type="RefSeq" id="WP_053195625.1">
    <property type="nucleotide sequence ID" value="NZ_CP011409.1"/>
</dbReference>
<dbReference type="InterPro" id="IPR013154">
    <property type="entry name" value="ADH-like_N"/>
</dbReference>
<dbReference type="SUPFAM" id="SSF50129">
    <property type="entry name" value="GroES-like"/>
    <property type="match status" value="1"/>
</dbReference>
<name>A0ABM5UXZ1_9BURK</name>
<keyword evidence="3" id="KW-1185">Reference proteome</keyword>
<dbReference type="Pfam" id="PF13602">
    <property type="entry name" value="ADH_zinc_N_2"/>
    <property type="match status" value="1"/>
</dbReference>
<proteinExistence type="predicted"/>
<sequence length="312" mass="32742">MNNVRALILTKYGGPSAIRISSIEAPTAGNGKGQVLVRVQAAGVNGLDWKVREGYVRDAFPLQLPTVLGIELAGVVEAVGAGVTRLRKGDRVMGPLGGLGAYADLVTVDEANLSLMPESMSFVDAAALPVASVAAWQSLNFAGPVRAGQRILVHGAAGGLGGFAVQYAHQAGAVVFATALEADADYVRDLGADHVIAYDKEQFEATANDIDLVLDYVGGEVLNRSWSVLADDGAIVSTASPAIATSTPSGRRGLWFMNTPDAARLHMIAEDVAHGRLRSKVNAAVRFDQLPEAIERNRTQPQVGKTVADFSL</sequence>